<dbReference type="VEuPathDB" id="ToxoDB:TGDOM2_252320"/>
<dbReference type="GO" id="GO:0003677">
    <property type="term" value="F:DNA binding"/>
    <property type="evidence" value="ECO:0007669"/>
    <property type="project" value="UniProtKB-KW"/>
</dbReference>
<gene>
    <name evidence="8" type="ORF">TGDOM2_252320</name>
</gene>
<keyword evidence="6" id="KW-0238">DNA-binding</keyword>
<comment type="function">
    <text evidence="6">Plays a role in the recruitment of the exosome to pre-rRNA to mediate the 3'-5' end processing of the 5.8S rRNA.</text>
</comment>
<dbReference type="AlphaFoldDB" id="A0A086JC34"/>
<keyword evidence="6" id="KW-0963">Cytoplasm</keyword>
<evidence type="ECO:0000256" key="5">
    <source>
        <dbReference type="ARBA" id="ARBA00023242"/>
    </source>
</evidence>
<keyword evidence="3 6" id="KW-0698">rRNA processing</keyword>
<dbReference type="Pfam" id="PF04000">
    <property type="entry name" value="Sas10_Utp3"/>
    <property type="match status" value="1"/>
</dbReference>
<comment type="similarity">
    <text evidence="2 6">Belongs to the C1D family.</text>
</comment>
<sequence>MATKDFCTVLSDYRRELSSVRTLFESLRAVRTAEGGVEEQIFDTFTALEVAQFHLAVAFASSSLFFTYLKTQGYDVKAHPVSQDLLRVQQYMKKVAGIIEKGDPPKRSIVVDAAAAKRVVAFHTKTQTQRTGCGSAGETQEPPDFGSPEERAASEKKSRLSSDSPGKDVAGPPTSRQASGYKSGSRPPGVHTLEVAGENVSTFCQDEAAPNSSSSQLRYSTDGRHADAERERGLEGKRLKRSKAQSERKGNSKIEGCQGDARAKRKKP</sequence>
<comment type="subunit">
    <text evidence="6">Monomer and homodimer.</text>
</comment>
<dbReference type="GO" id="GO:0005730">
    <property type="term" value="C:nucleolus"/>
    <property type="evidence" value="ECO:0007669"/>
    <property type="project" value="UniProtKB-SubCell"/>
</dbReference>
<evidence type="ECO:0000256" key="2">
    <source>
        <dbReference type="ARBA" id="ARBA00009154"/>
    </source>
</evidence>
<dbReference type="GO" id="GO:0000460">
    <property type="term" value="P:maturation of 5.8S rRNA"/>
    <property type="evidence" value="ECO:0007669"/>
    <property type="project" value="TreeGrafter"/>
</dbReference>
<evidence type="ECO:0000256" key="4">
    <source>
        <dbReference type="ARBA" id="ARBA00022884"/>
    </source>
</evidence>
<evidence type="ECO:0000256" key="7">
    <source>
        <dbReference type="SAM" id="MobiDB-lite"/>
    </source>
</evidence>
<dbReference type="InterPro" id="IPR011082">
    <property type="entry name" value="Exosome-assoc_fac/DNA_repair"/>
</dbReference>
<evidence type="ECO:0000313" key="8">
    <source>
        <dbReference type="EMBL" id="KFG29702.1"/>
    </source>
</evidence>
<evidence type="ECO:0000313" key="9">
    <source>
        <dbReference type="Proteomes" id="UP000028837"/>
    </source>
</evidence>
<evidence type="ECO:0000256" key="6">
    <source>
        <dbReference type="RuleBase" id="RU368003"/>
    </source>
</evidence>
<dbReference type="Proteomes" id="UP000028837">
    <property type="component" value="Unassembled WGS sequence"/>
</dbReference>
<dbReference type="PANTHER" id="PTHR15341:SF3">
    <property type="entry name" value="NUCLEAR NUCLEIC ACID-BINDING PROTEIN C1D"/>
    <property type="match status" value="1"/>
</dbReference>
<comment type="subcellular location">
    <subcellularLocation>
        <location evidence="6">Cytoplasm</location>
    </subcellularLocation>
    <subcellularLocation>
        <location evidence="6">Nucleus</location>
        <location evidence="6">Nucleolus</location>
    </subcellularLocation>
    <subcellularLocation>
        <location evidence="1 6">Nucleus</location>
    </subcellularLocation>
</comment>
<protein>
    <recommendedName>
        <fullName evidence="6">Nuclear nucleic acid-binding protein C1D</fullName>
    </recommendedName>
</protein>
<keyword evidence="5 6" id="KW-0539">Nucleus</keyword>
<feature type="compositionally biased region" description="Basic and acidic residues" evidence="7">
    <location>
        <begin position="148"/>
        <end position="160"/>
    </location>
</feature>
<reference evidence="8 9" key="1">
    <citation type="submission" date="2014-02" db="EMBL/GenBank/DDBJ databases">
        <authorList>
            <person name="Sibley D."/>
            <person name="Venepally P."/>
            <person name="Karamycheva S."/>
            <person name="Hadjithomas M."/>
            <person name="Khan A."/>
            <person name="Brunk B."/>
            <person name="Roos D."/>
            <person name="Caler E."/>
            <person name="Lorenzi H."/>
        </authorList>
    </citation>
    <scope>NUCLEOTIDE SEQUENCE [LARGE SCALE GENOMIC DNA]</scope>
    <source>
        <strain evidence="8 9">GAB2-2007-GAL-DOM2</strain>
    </source>
</reference>
<evidence type="ECO:0000256" key="3">
    <source>
        <dbReference type="ARBA" id="ARBA00022552"/>
    </source>
</evidence>
<dbReference type="GO" id="GO:0005737">
    <property type="term" value="C:cytoplasm"/>
    <property type="evidence" value="ECO:0007669"/>
    <property type="project" value="UniProtKB-SubCell"/>
</dbReference>
<organism evidence="8 9">
    <name type="scientific">Toxoplasma gondii GAB2-2007-GAL-DOM2</name>
    <dbReference type="NCBI Taxonomy" id="1130820"/>
    <lineage>
        <taxon>Eukaryota</taxon>
        <taxon>Sar</taxon>
        <taxon>Alveolata</taxon>
        <taxon>Apicomplexa</taxon>
        <taxon>Conoidasida</taxon>
        <taxon>Coccidia</taxon>
        <taxon>Eucoccidiorida</taxon>
        <taxon>Eimeriorina</taxon>
        <taxon>Sarcocystidae</taxon>
        <taxon>Toxoplasma</taxon>
    </lineage>
</organism>
<dbReference type="PANTHER" id="PTHR15341">
    <property type="entry name" value="SUN-COR STEROID HORMONE RECEPTOR CO-REPRESSOR"/>
    <property type="match status" value="1"/>
</dbReference>
<dbReference type="GO" id="GO:0010468">
    <property type="term" value="P:regulation of gene expression"/>
    <property type="evidence" value="ECO:0007669"/>
    <property type="project" value="TreeGrafter"/>
</dbReference>
<name>A0A086JC34_TOXGO</name>
<proteinExistence type="inferred from homology"/>
<dbReference type="GO" id="GO:0003723">
    <property type="term" value="F:RNA binding"/>
    <property type="evidence" value="ECO:0007669"/>
    <property type="project" value="UniProtKB-UniRule"/>
</dbReference>
<evidence type="ECO:0000256" key="1">
    <source>
        <dbReference type="ARBA" id="ARBA00004123"/>
    </source>
</evidence>
<keyword evidence="4 6" id="KW-0694">RNA-binding</keyword>
<feature type="compositionally biased region" description="Basic and acidic residues" evidence="7">
    <location>
        <begin position="221"/>
        <end position="237"/>
    </location>
</feature>
<dbReference type="GO" id="GO:0000178">
    <property type="term" value="C:exosome (RNase complex)"/>
    <property type="evidence" value="ECO:0007669"/>
    <property type="project" value="TreeGrafter"/>
</dbReference>
<dbReference type="InterPro" id="IPR007146">
    <property type="entry name" value="Sas10/Utp3/C1D"/>
</dbReference>
<accession>A0A086JC34</accession>
<dbReference type="OrthoDB" id="330752at2759"/>
<feature type="compositionally biased region" description="Polar residues" evidence="7">
    <location>
        <begin position="199"/>
        <end position="219"/>
    </location>
</feature>
<feature type="region of interest" description="Disordered" evidence="7">
    <location>
        <begin position="126"/>
        <end position="268"/>
    </location>
</feature>
<comment type="caution">
    <text evidence="8">The sequence shown here is derived from an EMBL/GenBank/DDBJ whole genome shotgun (WGS) entry which is preliminary data.</text>
</comment>
<dbReference type="EMBL" id="AHZU02001703">
    <property type="protein sequence ID" value="KFG29702.1"/>
    <property type="molecule type" value="Genomic_DNA"/>
</dbReference>